<gene>
    <name evidence="1" type="ORF">V1517DRAFT_336288</name>
</gene>
<dbReference type="Proteomes" id="UP001489719">
    <property type="component" value="Unassembled WGS sequence"/>
</dbReference>
<organism evidence="1 2">
    <name type="scientific">Lipomyces orientalis</name>
    <dbReference type="NCBI Taxonomy" id="1233043"/>
    <lineage>
        <taxon>Eukaryota</taxon>
        <taxon>Fungi</taxon>
        <taxon>Dikarya</taxon>
        <taxon>Ascomycota</taxon>
        <taxon>Saccharomycotina</taxon>
        <taxon>Lipomycetes</taxon>
        <taxon>Lipomycetales</taxon>
        <taxon>Lipomycetaceae</taxon>
        <taxon>Lipomyces</taxon>
    </lineage>
</organism>
<proteinExistence type="predicted"/>
<reference evidence="2" key="1">
    <citation type="journal article" date="2024" name="Front. Bioeng. Biotechnol.">
        <title>Genome-scale model development and genomic sequencing of the oleaginous clade Lipomyces.</title>
        <authorList>
            <person name="Czajka J.J."/>
            <person name="Han Y."/>
            <person name="Kim J."/>
            <person name="Mondo S.J."/>
            <person name="Hofstad B.A."/>
            <person name="Robles A."/>
            <person name="Haridas S."/>
            <person name="Riley R."/>
            <person name="LaButti K."/>
            <person name="Pangilinan J."/>
            <person name="Andreopoulos W."/>
            <person name="Lipzen A."/>
            <person name="Yan J."/>
            <person name="Wang M."/>
            <person name="Ng V."/>
            <person name="Grigoriev I.V."/>
            <person name="Spatafora J.W."/>
            <person name="Magnuson J.K."/>
            <person name="Baker S.E."/>
            <person name="Pomraning K.R."/>
        </authorList>
    </citation>
    <scope>NUCLEOTIDE SEQUENCE [LARGE SCALE GENOMIC DNA]</scope>
    <source>
        <strain evidence="2">CBS 10300</strain>
    </source>
</reference>
<sequence>MTRISSFQAAIQFFSDEWSKASIRLDISTAEAISLFKVYSQNHQSWPRLSYNSATQSLTIEKHTTWIHTSMVNFVTREIEAAVRSKVKNADASIDECVTFSDFTGDHVNSVGAAHRILRFVTPVGRRQNAALIHACVHSTPDQMFDDAEMWLAGHTISNAVVFVNVKEHKEYEMPAYEISQSRNDFQCEFEKVSKEIRALRASLKDHGAPIVIDSKTWVGRMSAEVRVFRLDDYGKVVCVAQKDISFSTKNDESQIVDLGIHVNDLIPCDFQDFESSPEMISFDLKTLHLRLPTAMEDTALFRFSEFQRRNMRYAAGELSQYGAMGK</sequence>
<evidence type="ECO:0000313" key="1">
    <source>
        <dbReference type="EMBL" id="KAK9324963.1"/>
    </source>
</evidence>
<keyword evidence="2" id="KW-1185">Reference proteome</keyword>
<comment type="caution">
    <text evidence="1">The sequence shown here is derived from an EMBL/GenBank/DDBJ whole genome shotgun (WGS) entry which is preliminary data.</text>
</comment>
<dbReference type="EMBL" id="MU970044">
    <property type="protein sequence ID" value="KAK9324963.1"/>
    <property type="molecule type" value="Genomic_DNA"/>
</dbReference>
<evidence type="ECO:0000313" key="2">
    <source>
        <dbReference type="Proteomes" id="UP001489719"/>
    </source>
</evidence>
<name>A0ACC3TVE9_9ASCO</name>
<protein>
    <submittedName>
        <fullName evidence="1">Uncharacterized protein</fullName>
    </submittedName>
</protein>
<accession>A0ACC3TVE9</accession>